<dbReference type="AlphaFoldDB" id="A0A069PHR5"/>
<evidence type="ECO:0000256" key="4">
    <source>
        <dbReference type="ARBA" id="ARBA00023136"/>
    </source>
</evidence>
<dbReference type="InterPro" id="IPR002781">
    <property type="entry name" value="TM_pro_TauE-like"/>
</dbReference>
<dbReference type="EMBL" id="JFHC01000044">
    <property type="protein sequence ID" value="KDR40248.1"/>
    <property type="molecule type" value="Genomic_DNA"/>
</dbReference>
<feature type="transmembrane region" description="Helical" evidence="5">
    <location>
        <begin position="108"/>
        <end position="128"/>
    </location>
</feature>
<proteinExistence type="inferred from homology"/>
<dbReference type="GO" id="GO:0005886">
    <property type="term" value="C:plasma membrane"/>
    <property type="evidence" value="ECO:0007669"/>
    <property type="project" value="UniProtKB-SubCell"/>
</dbReference>
<dbReference type="PANTHER" id="PTHR43701">
    <property type="entry name" value="MEMBRANE TRANSPORTER PROTEIN MJ0441-RELATED"/>
    <property type="match status" value="1"/>
</dbReference>
<keyword evidence="4 5" id="KW-0472">Membrane</keyword>
<protein>
    <recommendedName>
        <fullName evidence="5">Probable membrane transporter protein</fullName>
    </recommendedName>
</protein>
<evidence type="ECO:0000256" key="3">
    <source>
        <dbReference type="ARBA" id="ARBA00022989"/>
    </source>
</evidence>
<dbReference type="PANTHER" id="PTHR43701:SF2">
    <property type="entry name" value="MEMBRANE TRANSPORTER PROTEIN YJNA-RELATED"/>
    <property type="match status" value="1"/>
</dbReference>
<evidence type="ECO:0000313" key="7">
    <source>
        <dbReference type="Proteomes" id="UP000027466"/>
    </source>
</evidence>
<evidence type="ECO:0000256" key="5">
    <source>
        <dbReference type="RuleBase" id="RU363041"/>
    </source>
</evidence>
<evidence type="ECO:0000313" key="6">
    <source>
        <dbReference type="EMBL" id="KDR40248.1"/>
    </source>
</evidence>
<evidence type="ECO:0000256" key="1">
    <source>
        <dbReference type="ARBA" id="ARBA00004141"/>
    </source>
</evidence>
<comment type="similarity">
    <text evidence="5">Belongs to the 4-toluene sulfonate uptake permease (TSUP) (TC 2.A.102) family.</text>
</comment>
<dbReference type="InterPro" id="IPR051598">
    <property type="entry name" value="TSUP/Inactive_protease-like"/>
</dbReference>
<feature type="transmembrane region" description="Helical" evidence="5">
    <location>
        <begin position="217"/>
        <end position="237"/>
    </location>
</feature>
<dbReference type="Proteomes" id="UP000027466">
    <property type="component" value="Unassembled WGS sequence"/>
</dbReference>
<feature type="transmembrane region" description="Helical" evidence="5">
    <location>
        <begin position="149"/>
        <end position="182"/>
    </location>
</feature>
<name>A0A069PHR5_9BURK</name>
<feature type="transmembrane region" description="Helical" evidence="5">
    <location>
        <begin position="7"/>
        <end position="29"/>
    </location>
</feature>
<evidence type="ECO:0000256" key="2">
    <source>
        <dbReference type="ARBA" id="ARBA00022692"/>
    </source>
</evidence>
<keyword evidence="3 5" id="KW-1133">Transmembrane helix</keyword>
<keyword evidence="5" id="KW-1003">Cell membrane</keyword>
<gene>
    <name evidence="6" type="ORF">BG61_27120</name>
</gene>
<keyword evidence="7" id="KW-1185">Reference proteome</keyword>
<feature type="transmembrane region" description="Helical" evidence="5">
    <location>
        <begin position="244"/>
        <end position="263"/>
    </location>
</feature>
<dbReference type="Pfam" id="PF01925">
    <property type="entry name" value="TauE"/>
    <property type="match status" value="1"/>
</dbReference>
<comment type="caution">
    <text evidence="6">The sequence shown here is derived from an EMBL/GenBank/DDBJ whole genome shotgun (WGS) entry which is preliminary data.</text>
</comment>
<accession>A0A069PHR5</accession>
<dbReference type="RefSeq" id="WP_035940102.1">
    <property type="nucleotide sequence ID" value="NZ_CADFFX010000018.1"/>
</dbReference>
<dbReference type="STRING" id="60547.GCA_000751215_06700"/>
<reference evidence="6 7" key="1">
    <citation type="submission" date="2014-03" db="EMBL/GenBank/DDBJ databases">
        <title>Draft Genome Sequences of Four Burkholderia Strains.</title>
        <authorList>
            <person name="Liu X.Y."/>
            <person name="Li C.X."/>
            <person name="Xu J.H."/>
        </authorList>
    </citation>
    <scope>NUCLEOTIDE SEQUENCE [LARGE SCALE GENOMIC DNA]</scope>
    <source>
        <strain evidence="6 7">DSM 50014</strain>
    </source>
</reference>
<organism evidence="6 7">
    <name type="scientific">Caballeronia glathei</name>
    <dbReference type="NCBI Taxonomy" id="60547"/>
    <lineage>
        <taxon>Bacteria</taxon>
        <taxon>Pseudomonadati</taxon>
        <taxon>Pseudomonadota</taxon>
        <taxon>Betaproteobacteria</taxon>
        <taxon>Burkholderiales</taxon>
        <taxon>Burkholderiaceae</taxon>
        <taxon>Caballeronia</taxon>
    </lineage>
</organism>
<feature type="transmembrane region" description="Helical" evidence="5">
    <location>
        <begin position="35"/>
        <end position="55"/>
    </location>
</feature>
<keyword evidence="2 5" id="KW-0812">Transmembrane</keyword>
<feature type="transmembrane region" description="Helical" evidence="5">
    <location>
        <begin position="76"/>
        <end position="96"/>
    </location>
</feature>
<sequence>MSFPHIDLLYSASGLAVGFLVGLTGVGGGSLMTPLLVLLFGIHPATAVGTDLLYAAATKATGTLVHGIKGSVDWRITGRLAAGSVPAAALTLLLLHQYGLNAPGTARLIQIILGSALLVTAVSLVFRPQLARLAYKKGRGRPEHPLRTTAWTVLTGAVLGVLVSITSVGAGAIGVTVLLLLYPRLATVRIVGSDVAHAVPLTLIAGTGHWMLGSVDWSLLASLLVGSLPGIAIGSMLSSKAPEALLRNVLAATLLLVGAKLIFS</sequence>
<comment type="subcellular location">
    <subcellularLocation>
        <location evidence="5">Cell membrane</location>
        <topology evidence="5">Multi-pass membrane protein</topology>
    </subcellularLocation>
    <subcellularLocation>
        <location evidence="1">Membrane</location>
        <topology evidence="1">Multi-pass membrane protein</topology>
    </subcellularLocation>
</comment>